<dbReference type="Gene3D" id="1.25.40.10">
    <property type="entry name" value="Tetratricopeptide repeat domain"/>
    <property type="match status" value="1"/>
</dbReference>
<keyword evidence="1" id="KW-1133">Transmembrane helix</keyword>
<evidence type="ECO:0000313" key="2">
    <source>
        <dbReference type="EMBL" id="UOX35199.1"/>
    </source>
</evidence>
<dbReference type="InterPro" id="IPR011990">
    <property type="entry name" value="TPR-like_helical_dom_sf"/>
</dbReference>
<keyword evidence="1" id="KW-0812">Transmembrane</keyword>
<feature type="transmembrane region" description="Helical" evidence="1">
    <location>
        <begin position="90"/>
        <end position="107"/>
    </location>
</feature>
<proteinExistence type="predicted"/>
<sequence>MQEDIYILFENYLQNKMVFEEKAAFEEQLLNDNDLREKLELYKETTQFLKTKYSQEGKMFEENLKEIAKNYASHETISSKPKVISIHKKWFTIAATILLFISIWFFIQTSNPKYTDYNEHQKAYFTERSDVNESLKQAQDAFNAKNFKEAVSYFKKTKQTNNLGLEEELYYAISLIEINQYDQAENILNTLKNGKSVYKEKAIWYLGLSKLKQKEYSKCKEYLELLPESAEDYQKAQRILKEL</sequence>
<dbReference type="Proteomes" id="UP000830454">
    <property type="component" value="Chromosome"/>
</dbReference>
<gene>
    <name evidence="2" type="ORF">LXD69_06705</name>
</gene>
<protein>
    <submittedName>
        <fullName evidence="2">Tetratricopeptide repeat protein</fullName>
    </submittedName>
</protein>
<reference evidence="2" key="2">
    <citation type="submission" date="2022-04" db="EMBL/GenBank/DDBJ databases">
        <title>Complete Genome Sequence of Flavobacterium sediminilitoris YSM-43, Isolated from a Tidal Sediment.</title>
        <authorList>
            <person name="Lee P.A."/>
        </authorList>
    </citation>
    <scope>NUCLEOTIDE SEQUENCE</scope>
    <source>
        <strain evidence="2">YSM-43</strain>
    </source>
</reference>
<dbReference type="EMBL" id="CP090145">
    <property type="protein sequence ID" value="UOX35199.1"/>
    <property type="molecule type" value="Genomic_DNA"/>
</dbReference>
<accession>A0ABY4HUF6</accession>
<organism evidence="2 3">
    <name type="scientific">Flavobacterium sediminilitoris</name>
    <dbReference type="NCBI Taxonomy" id="2024526"/>
    <lineage>
        <taxon>Bacteria</taxon>
        <taxon>Pseudomonadati</taxon>
        <taxon>Bacteroidota</taxon>
        <taxon>Flavobacteriia</taxon>
        <taxon>Flavobacteriales</taxon>
        <taxon>Flavobacteriaceae</taxon>
        <taxon>Flavobacterium</taxon>
    </lineage>
</organism>
<name>A0ABY4HUF6_9FLAO</name>
<dbReference type="SUPFAM" id="SSF48452">
    <property type="entry name" value="TPR-like"/>
    <property type="match status" value="1"/>
</dbReference>
<keyword evidence="3" id="KW-1185">Reference proteome</keyword>
<dbReference type="RefSeq" id="WP_246918384.1">
    <property type="nucleotide sequence ID" value="NZ_CP090145.1"/>
</dbReference>
<reference evidence="2" key="1">
    <citation type="submission" date="2021-12" db="EMBL/GenBank/DDBJ databases">
        <authorList>
            <person name="Cha I.-T."/>
            <person name="Lee K.-E."/>
            <person name="Park S.-J."/>
        </authorList>
    </citation>
    <scope>NUCLEOTIDE SEQUENCE</scope>
    <source>
        <strain evidence="2">YSM-43</strain>
    </source>
</reference>
<evidence type="ECO:0000313" key="3">
    <source>
        <dbReference type="Proteomes" id="UP000830454"/>
    </source>
</evidence>
<evidence type="ECO:0000256" key="1">
    <source>
        <dbReference type="SAM" id="Phobius"/>
    </source>
</evidence>
<keyword evidence="1" id="KW-0472">Membrane</keyword>